<reference evidence="2 3" key="1">
    <citation type="submission" date="2020-01" db="EMBL/GenBank/DDBJ databases">
        <authorList>
            <consortium name="DOE Joint Genome Institute"/>
            <person name="Haridas S."/>
            <person name="Albert R."/>
            <person name="Binder M."/>
            <person name="Bloem J."/>
            <person name="Labutti K."/>
            <person name="Salamov A."/>
            <person name="Andreopoulos B."/>
            <person name="Baker S.E."/>
            <person name="Barry K."/>
            <person name="Bills G."/>
            <person name="Bluhm B.H."/>
            <person name="Cannon C."/>
            <person name="Castanera R."/>
            <person name="Culley D.E."/>
            <person name="Daum C."/>
            <person name="Ezra D."/>
            <person name="Gonzalez J.B."/>
            <person name="Henrissat B."/>
            <person name="Kuo A."/>
            <person name="Liang C."/>
            <person name="Lipzen A."/>
            <person name="Lutzoni F."/>
            <person name="Magnuson J."/>
            <person name="Mondo S."/>
            <person name="Nolan M."/>
            <person name="Ohm R."/>
            <person name="Pangilinan J."/>
            <person name="Park H.-J.H."/>
            <person name="Ramirez L."/>
            <person name="Alfaro M."/>
            <person name="Sun H."/>
            <person name="Tritt A."/>
            <person name="Yoshinaga Y."/>
            <person name="Zwiers L.-H.L."/>
            <person name="Turgeon B.G."/>
            <person name="Goodwin S.B."/>
            <person name="Spatafora J.W."/>
            <person name="Crous P.W."/>
            <person name="Grigoriev I.V."/>
        </authorList>
    </citation>
    <scope>NUCLEOTIDE SEQUENCE [LARGE SCALE GENOMIC DNA]</scope>
    <source>
        <strain evidence="2 3">CBS 611.86</strain>
    </source>
</reference>
<protein>
    <recommendedName>
        <fullName evidence="4">NWD NACHT-NTPase N-terminal domain-containing protein</fullName>
    </recommendedName>
</protein>
<feature type="region of interest" description="Disordered" evidence="1">
    <location>
        <begin position="58"/>
        <end position="81"/>
    </location>
</feature>
<evidence type="ECO:0000313" key="2">
    <source>
        <dbReference type="EMBL" id="KAF2875677.1"/>
    </source>
</evidence>
<dbReference type="OrthoDB" id="7464126at2759"/>
<dbReference type="Proteomes" id="UP000481861">
    <property type="component" value="Unassembled WGS sequence"/>
</dbReference>
<feature type="region of interest" description="Disordered" evidence="1">
    <location>
        <begin position="1"/>
        <end position="31"/>
    </location>
</feature>
<dbReference type="AlphaFoldDB" id="A0A7C8IBQ9"/>
<proteinExistence type="predicted"/>
<keyword evidence="3" id="KW-1185">Reference proteome</keyword>
<feature type="compositionally biased region" description="Polar residues" evidence="1">
    <location>
        <begin position="18"/>
        <end position="30"/>
    </location>
</feature>
<evidence type="ECO:0000313" key="3">
    <source>
        <dbReference type="Proteomes" id="UP000481861"/>
    </source>
</evidence>
<comment type="caution">
    <text evidence="2">The sequence shown here is derived from an EMBL/GenBank/DDBJ whole genome shotgun (WGS) entry which is preliminary data.</text>
</comment>
<evidence type="ECO:0000256" key="1">
    <source>
        <dbReference type="SAM" id="MobiDB-lite"/>
    </source>
</evidence>
<sequence length="232" mass="24971">MPKRFALFRPRNQKRSAENTTVESSTSTGIETVKGSVLAQDLPSLPLVPAASGFEDSTSSVSLEAGSTQENTISNPGTLSLKNPREDLWQVAFGSSDLTDDQRSTLISPSGSTTDLTSPPSLVDEIISLTRKRCTEYEQSGWHLQTESGGKEIRVSAKAKRILCSVLGYKALVDAGVKFDATGYGATAWSIISLGLQLVQNDQDRTNEVFDSAAYLADLLARFASLEANLFT</sequence>
<gene>
    <name evidence="2" type="ORF">BDV95DRAFT_280061</name>
</gene>
<name>A0A7C8IBQ9_9PLEO</name>
<accession>A0A7C8IBQ9</accession>
<evidence type="ECO:0008006" key="4">
    <source>
        <dbReference type="Google" id="ProtNLM"/>
    </source>
</evidence>
<dbReference type="EMBL" id="JAADJZ010000004">
    <property type="protein sequence ID" value="KAF2875677.1"/>
    <property type="molecule type" value="Genomic_DNA"/>
</dbReference>
<organism evidence="2 3">
    <name type="scientific">Massariosphaeria phaeospora</name>
    <dbReference type="NCBI Taxonomy" id="100035"/>
    <lineage>
        <taxon>Eukaryota</taxon>
        <taxon>Fungi</taxon>
        <taxon>Dikarya</taxon>
        <taxon>Ascomycota</taxon>
        <taxon>Pezizomycotina</taxon>
        <taxon>Dothideomycetes</taxon>
        <taxon>Pleosporomycetidae</taxon>
        <taxon>Pleosporales</taxon>
        <taxon>Pleosporales incertae sedis</taxon>
        <taxon>Massariosphaeria</taxon>
    </lineage>
</organism>